<dbReference type="PANTHER" id="PTHR33334">
    <property type="entry name" value="PROTEIN LNK1"/>
    <property type="match status" value="1"/>
</dbReference>
<evidence type="ECO:0008006" key="4">
    <source>
        <dbReference type="Google" id="ProtNLM"/>
    </source>
</evidence>
<evidence type="ECO:0000313" key="2">
    <source>
        <dbReference type="EMBL" id="OAY66343.1"/>
    </source>
</evidence>
<dbReference type="GO" id="GO:0007623">
    <property type="term" value="P:circadian rhythm"/>
    <property type="evidence" value="ECO:0007669"/>
    <property type="project" value="InterPro"/>
</dbReference>
<name>A0A199UNI8_ANACO</name>
<dbReference type="GO" id="GO:0006355">
    <property type="term" value="P:regulation of DNA-templated transcription"/>
    <property type="evidence" value="ECO:0007669"/>
    <property type="project" value="InterPro"/>
</dbReference>
<dbReference type="STRING" id="4615.A0A199UNI8"/>
<dbReference type="Proteomes" id="UP000092600">
    <property type="component" value="Unassembled WGS sequence"/>
</dbReference>
<dbReference type="AlphaFoldDB" id="A0A199UNI8"/>
<dbReference type="PANTHER" id="PTHR33334:SF5">
    <property type="entry name" value="PROTEIN LNK2"/>
    <property type="match status" value="1"/>
</dbReference>
<proteinExistence type="predicted"/>
<sequence>MDWYFLEESDDFLVPSDQEPFGDVPAFSDDWRSWAVAPPKISQPCGDDALLQHGRGLYADEMKQSAFKEGERGFGDSTARGESTPLDCCPRSSEESFECQTECEMPDNLEEMDNIFLCKHNFRDPWNSFLEVDTRNMENAFEPVQMFPDSMYGSLSFENILATMLTDPQNHSASLSRSESMNDLEACGIPLFPNDLSEDFEKTDDSSSSCVNMPDGSIILRPEDSDPYIFVPAEVRPTSESKLVAADAEKPKCSEATVLRELEDAILLLNEETRICFRDSLYRLASSSKDKKRKRDESRITETTVVASAPKMKGVSSRANKSECTETETNIIDRTVANLVFNQSFAGSSDAKNPVLAS</sequence>
<evidence type="ECO:0000256" key="1">
    <source>
        <dbReference type="SAM" id="MobiDB-lite"/>
    </source>
</evidence>
<comment type="caution">
    <text evidence="2">The sequence shown here is derived from an EMBL/GenBank/DDBJ whole genome shotgun (WGS) entry which is preliminary data.</text>
</comment>
<dbReference type="InterPro" id="IPR039928">
    <property type="entry name" value="LNK"/>
</dbReference>
<organism evidence="2 3">
    <name type="scientific">Ananas comosus</name>
    <name type="common">Pineapple</name>
    <name type="synonym">Ananas ananas</name>
    <dbReference type="NCBI Taxonomy" id="4615"/>
    <lineage>
        <taxon>Eukaryota</taxon>
        <taxon>Viridiplantae</taxon>
        <taxon>Streptophyta</taxon>
        <taxon>Embryophyta</taxon>
        <taxon>Tracheophyta</taxon>
        <taxon>Spermatophyta</taxon>
        <taxon>Magnoliopsida</taxon>
        <taxon>Liliopsida</taxon>
        <taxon>Poales</taxon>
        <taxon>Bromeliaceae</taxon>
        <taxon>Bromelioideae</taxon>
        <taxon>Ananas</taxon>
    </lineage>
</organism>
<reference evidence="2 3" key="1">
    <citation type="journal article" date="2016" name="DNA Res.">
        <title>The draft genome of MD-2 pineapple using hybrid error correction of long reads.</title>
        <authorList>
            <person name="Redwan R.M."/>
            <person name="Saidin A."/>
            <person name="Kumar S.V."/>
        </authorList>
    </citation>
    <scope>NUCLEOTIDE SEQUENCE [LARGE SCALE GENOMIC DNA]</scope>
    <source>
        <strain evidence="3">cv. MD2</strain>
        <tissue evidence="2">Leaf</tissue>
    </source>
</reference>
<accession>A0A199UNI8</accession>
<feature type="region of interest" description="Disordered" evidence="1">
    <location>
        <begin position="70"/>
        <end position="91"/>
    </location>
</feature>
<gene>
    <name evidence="2" type="ORF">ACMD2_13224</name>
</gene>
<dbReference type="EMBL" id="LSRQ01006298">
    <property type="protein sequence ID" value="OAY66343.1"/>
    <property type="molecule type" value="Genomic_DNA"/>
</dbReference>
<protein>
    <recommendedName>
        <fullName evidence="4">Protein LNK3</fullName>
    </recommendedName>
</protein>
<evidence type="ECO:0000313" key="3">
    <source>
        <dbReference type="Proteomes" id="UP000092600"/>
    </source>
</evidence>